<sequence length="96" mass="10462">MSRFEVDSARVGQASAAVQTSVGAITAEVDRMMRNLLDLQSSWKGQAANGFQGVAAEWRGTQERVRQSLEEIQRALASAGQQYADVEAANARMFAR</sequence>
<dbReference type="Gene3D" id="1.10.287.1060">
    <property type="entry name" value="ESAT-6-like"/>
    <property type="match status" value="1"/>
</dbReference>
<protein>
    <recommendedName>
        <fullName evidence="1">ESAT-6-like protein</fullName>
    </recommendedName>
</protein>
<dbReference type="RefSeq" id="WP_104432216.1">
    <property type="nucleotide sequence ID" value="NZ_PTJD01000004.1"/>
</dbReference>
<dbReference type="InterPro" id="IPR010310">
    <property type="entry name" value="T7SS_ESAT-6-like"/>
</dbReference>
<dbReference type="Proteomes" id="UP000239485">
    <property type="component" value="Unassembled WGS sequence"/>
</dbReference>
<evidence type="ECO:0000256" key="2">
    <source>
        <dbReference type="SAM" id="Coils"/>
    </source>
</evidence>
<dbReference type="EMBL" id="PTJD01000004">
    <property type="protein sequence ID" value="PPK97411.1"/>
    <property type="molecule type" value="Genomic_DNA"/>
</dbReference>
<keyword evidence="4" id="KW-1185">Reference proteome</keyword>
<organism evidence="3 4">
    <name type="scientific">Kineococcus xinjiangensis</name>
    <dbReference type="NCBI Taxonomy" id="512762"/>
    <lineage>
        <taxon>Bacteria</taxon>
        <taxon>Bacillati</taxon>
        <taxon>Actinomycetota</taxon>
        <taxon>Actinomycetes</taxon>
        <taxon>Kineosporiales</taxon>
        <taxon>Kineosporiaceae</taxon>
        <taxon>Kineococcus</taxon>
    </lineage>
</organism>
<evidence type="ECO:0000313" key="3">
    <source>
        <dbReference type="EMBL" id="PPK97411.1"/>
    </source>
</evidence>
<dbReference type="OrthoDB" id="4231069at2"/>
<feature type="coiled-coil region" evidence="2">
    <location>
        <begin position="62"/>
        <end position="89"/>
    </location>
</feature>
<dbReference type="NCBIfam" id="TIGR03930">
    <property type="entry name" value="WXG100_ESAT6"/>
    <property type="match status" value="1"/>
</dbReference>
<reference evidence="3 4" key="1">
    <citation type="submission" date="2018-02" db="EMBL/GenBank/DDBJ databases">
        <title>Genomic Encyclopedia of Archaeal and Bacterial Type Strains, Phase II (KMG-II): from individual species to whole genera.</title>
        <authorList>
            <person name="Goeker M."/>
        </authorList>
    </citation>
    <scope>NUCLEOTIDE SEQUENCE [LARGE SCALE GENOMIC DNA]</scope>
    <source>
        <strain evidence="3 4">DSM 22857</strain>
    </source>
</reference>
<evidence type="ECO:0000313" key="4">
    <source>
        <dbReference type="Proteomes" id="UP000239485"/>
    </source>
</evidence>
<accession>A0A2S6ITB6</accession>
<name>A0A2S6ITB6_9ACTN</name>
<dbReference type="AlphaFoldDB" id="A0A2S6ITB6"/>
<evidence type="ECO:0000256" key="1">
    <source>
        <dbReference type="RuleBase" id="RU362001"/>
    </source>
</evidence>
<proteinExistence type="inferred from homology"/>
<dbReference type="Pfam" id="PF06013">
    <property type="entry name" value="WXG100"/>
    <property type="match status" value="1"/>
</dbReference>
<comment type="similarity">
    <text evidence="1">Belongs to the WXG100 family.</text>
</comment>
<keyword evidence="2" id="KW-0175">Coiled coil</keyword>
<dbReference type="InterPro" id="IPR036689">
    <property type="entry name" value="ESAT-6-like_sf"/>
</dbReference>
<gene>
    <name evidence="3" type="ORF">CLV92_104232</name>
</gene>
<comment type="caution">
    <text evidence="3">The sequence shown here is derived from an EMBL/GenBank/DDBJ whole genome shotgun (WGS) entry which is preliminary data.</text>
</comment>
<dbReference type="SUPFAM" id="SSF140453">
    <property type="entry name" value="EsxAB dimer-like"/>
    <property type="match status" value="1"/>
</dbReference>